<organism evidence="2 3">
    <name type="scientific">Leptothrix cholodnii (strain ATCC 51168 / LMG 8142 / SP-6)</name>
    <name type="common">Leptothrix discophora (strain SP-6)</name>
    <dbReference type="NCBI Taxonomy" id="395495"/>
    <lineage>
        <taxon>Bacteria</taxon>
        <taxon>Pseudomonadati</taxon>
        <taxon>Pseudomonadota</taxon>
        <taxon>Betaproteobacteria</taxon>
        <taxon>Burkholderiales</taxon>
        <taxon>Sphaerotilaceae</taxon>
        <taxon>Leptothrix</taxon>
    </lineage>
</organism>
<dbReference type="Proteomes" id="UP000001693">
    <property type="component" value="Chromosome"/>
</dbReference>
<dbReference type="InterPro" id="IPR019734">
    <property type="entry name" value="TPR_rpt"/>
</dbReference>
<dbReference type="SUPFAM" id="SSF48452">
    <property type="entry name" value="TPR-like"/>
    <property type="match status" value="2"/>
</dbReference>
<protein>
    <submittedName>
        <fullName evidence="2">Tetratricopeptide TPR_4</fullName>
    </submittedName>
</protein>
<evidence type="ECO:0000313" key="3">
    <source>
        <dbReference type="Proteomes" id="UP000001693"/>
    </source>
</evidence>
<dbReference type="STRING" id="395495.Lcho_3495"/>
<dbReference type="RefSeq" id="WP_012348496.1">
    <property type="nucleotide sequence ID" value="NC_010524.1"/>
</dbReference>
<dbReference type="PANTHER" id="PTHR12558">
    <property type="entry name" value="CELL DIVISION CYCLE 16,23,27"/>
    <property type="match status" value="1"/>
</dbReference>
<name>B1Y3P6_LEPCP</name>
<accession>B1Y3P6</accession>
<dbReference type="Pfam" id="PF14559">
    <property type="entry name" value="TPR_19"/>
    <property type="match status" value="2"/>
</dbReference>
<dbReference type="PANTHER" id="PTHR12558:SF13">
    <property type="entry name" value="CELL DIVISION CYCLE PROTEIN 27 HOMOLOG"/>
    <property type="match status" value="1"/>
</dbReference>
<dbReference type="OrthoDB" id="9766710at2"/>
<evidence type="ECO:0000256" key="1">
    <source>
        <dbReference type="SAM" id="MobiDB-lite"/>
    </source>
</evidence>
<dbReference type="Gene3D" id="1.25.40.10">
    <property type="entry name" value="Tetratricopeptide repeat domain"/>
    <property type="match status" value="3"/>
</dbReference>
<dbReference type="Pfam" id="PF13432">
    <property type="entry name" value="TPR_16"/>
    <property type="match status" value="2"/>
</dbReference>
<dbReference type="InterPro" id="IPR011990">
    <property type="entry name" value="TPR-like_helical_dom_sf"/>
</dbReference>
<dbReference type="AlphaFoldDB" id="B1Y3P6"/>
<sequence length="620" mass="67698" precursor="true">MRLSVSPSCTAPSNRHIGPPHQSGIDKTGLPRWLASASIVLAVLATPACAQVRPATGPQATVNNSALDAETFYQLFISELELRRGEPGIAYQVMLDAARRTRDDRLYKRAVDMAIGGRAPEQALAALKQWRQTLPKSRMAAELQAQVLMALGRPQDAREPMRALIELTPAADRARTISALAGLVVRGDKAAAAAGAVDEVLKPWKDQGATRASALLASSRAWLAAADNGRALTLAQEAQRVEPGAETAALVGLELFGQDPRAEQLVQAYVKTPQASAPLRLIHARRLTAAQRYPEALATAQAIIAKEPEFAPAWLMQGALQIELAQTEAARGSLTRFLELKDKAVAADDDEDVEETAATHQAGDEQERNQAYLMLAQASEQLKDYAAAQQWLERLGNNPSSSAVVLRRASLLARQGKLDDARALVRALPEQTADDRRAKVMGETQLLRDARQWQAAYEVLVAANGALPDDPDLLYEQALLAEKLLRFDEMEQLLRRVIAIKPDQQHAYNALGYSLADRGLRLAEARQLVAKALELAPGDPFITDSLGWIEFRMGRVQEALVLLRGAYGQRPDVEIGAHLGEVLWSLGQHDEARQIWRAGQERDANNEVLAETLARLKVRL</sequence>
<dbReference type="KEGG" id="lch:Lcho_3495"/>
<evidence type="ECO:0000313" key="2">
    <source>
        <dbReference type="EMBL" id="ACB35749.1"/>
    </source>
</evidence>
<dbReference type="eggNOG" id="COG0457">
    <property type="taxonomic scope" value="Bacteria"/>
</dbReference>
<feature type="compositionally biased region" description="Polar residues" evidence="1">
    <location>
        <begin position="1"/>
        <end position="13"/>
    </location>
</feature>
<dbReference type="EMBL" id="CP001013">
    <property type="protein sequence ID" value="ACB35749.1"/>
    <property type="molecule type" value="Genomic_DNA"/>
</dbReference>
<reference evidence="2 3" key="1">
    <citation type="submission" date="2008-03" db="EMBL/GenBank/DDBJ databases">
        <title>Complete sequence of Leptothrix cholodnii SP-6.</title>
        <authorList>
            <consortium name="US DOE Joint Genome Institute"/>
            <person name="Copeland A."/>
            <person name="Lucas S."/>
            <person name="Lapidus A."/>
            <person name="Glavina del Rio T."/>
            <person name="Dalin E."/>
            <person name="Tice H."/>
            <person name="Bruce D."/>
            <person name="Goodwin L."/>
            <person name="Pitluck S."/>
            <person name="Chertkov O."/>
            <person name="Brettin T."/>
            <person name="Detter J.C."/>
            <person name="Han C."/>
            <person name="Kuske C.R."/>
            <person name="Schmutz J."/>
            <person name="Larimer F."/>
            <person name="Land M."/>
            <person name="Hauser L."/>
            <person name="Kyrpides N."/>
            <person name="Lykidis A."/>
            <person name="Emerson D."/>
            <person name="Richardson P."/>
        </authorList>
    </citation>
    <scope>NUCLEOTIDE SEQUENCE [LARGE SCALE GENOMIC DNA]</scope>
    <source>
        <strain evidence="3">ATCC 51168 / LMG 8142 / SP-6</strain>
    </source>
</reference>
<dbReference type="HOGENOM" id="CLU_007251_4_0_4"/>
<proteinExistence type="predicted"/>
<feature type="region of interest" description="Disordered" evidence="1">
    <location>
        <begin position="1"/>
        <end position="25"/>
    </location>
</feature>
<keyword evidence="3" id="KW-1185">Reference proteome</keyword>
<dbReference type="SMART" id="SM00028">
    <property type="entry name" value="TPR"/>
    <property type="match status" value="3"/>
</dbReference>
<gene>
    <name evidence="2" type="ordered locus">Lcho_3495</name>
</gene>